<dbReference type="InterPro" id="IPR035906">
    <property type="entry name" value="MetI-like_sf"/>
</dbReference>
<keyword evidence="5 7" id="KW-1133">Transmembrane helix</keyword>
<evidence type="ECO:0000256" key="5">
    <source>
        <dbReference type="ARBA" id="ARBA00022989"/>
    </source>
</evidence>
<keyword evidence="10" id="KW-1185">Reference proteome</keyword>
<dbReference type="PROSITE" id="PS50928">
    <property type="entry name" value="ABC_TM1"/>
    <property type="match status" value="1"/>
</dbReference>
<proteinExistence type="inferred from homology"/>
<dbReference type="GO" id="GO:0055085">
    <property type="term" value="P:transmembrane transport"/>
    <property type="evidence" value="ECO:0007669"/>
    <property type="project" value="InterPro"/>
</dbReference>
<comment type="caution">
    <text evidence="9">The sequence shown here is derived from an EMBL/GenBank/DDBJ whole genome shotgun (WGS) entry which is preliminary data.</text>
</comment>
<dbReference type="Gene3D" id="1.10.3720.10">
    <property type="entry name" value="MetI-like"/>
    <property type="match status" value="1"/>
</dbReference>
<evidence type="ECO:0000256" key="6">
    <source>
        <dbReference type="ARBA" id="ARBA00023136"/>
    </source>
</evidence>
<name>A0A511Z2E9_9CELL</name>
<dbReference type="AlphaFoldDB" id="A0A511Z2E9"/>
<dbReference type="Pfam" id="PF00528">
    <property type="entry name" value="BPD_transp_1"/>
    <property type="match status" value="1"/>
</dbReference>
<dbReference type="SUPFAM" id="SSF161098">
    <property type="entry name" value="MetI-like"/>
    <property type="match status" value="1"/>
</dbReference>
<feature type="transmembrane region" description="Helical" evidence="7">
    <location>
        <begin position="128"/>
        <end position="150"/>
    </location>
</feature>
<dbReference type="PANTHER" id="PTHR32243:SF18">
    <property type="entry name" value="INNER MEMBRANE ABC TRANSPORTER PERMEASE PROTEIN YCJP"/>
    <property type="match status" value="1"/>
</dbReference>
<sequence length="299" mass="31972">MTTDSITRARRAPARGSSEWLRFGPRAVSRPVAFTVVALAGAFLLLMPVIWIVSTSLKPDGEVYAIPPTLLPQNPTLEHFVSVLGDETVLRFFGNSLVASAGATAISLLMGIPAALGFARFRFRASGMLLGAILVTRMFPPVALALPFFLQFRQLGLINSPVGLVIAYIPIVLPLVIWMLEGFFRDLPEELLEASRLDGLGTLGTLLRIVLPIAKPGVAVAALFGFLAAWNEFIIALSLTRTPDAQTMPVGIAGYITQFQTLWGDMTAASVIYLVPVLIVTVVTQRGIISGLTAGATKG</sequence>
<comment type="similarity">
    <text evidence="7">Belongs to the binding-protein-dependent transport system permease family.</text>
</comment>
<evidence type="ECO:0000313" key="10">
    <source>
        <dbReference type="Proteomes" id="UP000321484"/>
    </source>
</evidence>
<feature type="transmembrane region" description="Helical" evidence="7">
    <location>
        <begin position="205"/>
        <end position="230"/>
    </location>
</feature>
<accession>A0A511Z2E9</accession>
<protein>
    <submittedName>
        <fullName evidence="9">Maltose ABC transporter permease</fullName>
    </submittedName>
</protein>
<organism evidence="9 10">
    <name type="scientific">Actinotalea fermentans</name>
    <dbReference type="NCBI Taxonomy" id="43671"/>
    <lineage>
        <taxon>Bacteria</taxon>
        <taxon>Bacillati</taxon>
        <taxon>Actinomycetota</taxon>
        <taxon>Actinomycetes</taxon>
        <taxon>Micrococcales</taxon>
        <taxon>Cellulomonadaceae</taxon>
        <taxon>Actinotalea</taxon>
    </lineage>
</organism>
<keyword evidence="2 7" id="KW-0813">Transport</keyword>
<feature type="transmembrane region" description="Helical" evidence="7">
    <location>
        <begin position="162"/>
        <end position="184"/>
    </location>
</feature>
<keyword evidence="3" id="KW-1003">Cell membrane</keyword>
<evidence type="ECO:0000259" key="8">
    <source>
        <dbReference type="PROSITE" id="PS50928"/>
    </source>
</evidence>
<feature type="transmembrane region" description="Helical" evidence="7">
    <location>
        <begin position="32"/>
        <end position="53"/>
    </location>
</feature>
<dbReference type="Proteomes" id="UP000321484">
    <property type="component" value="Unassembled WGS sequence"/>
</dbReference>
<dbReference type="PANTHER" id="PTHR32243">
    <property type="entry name" value="MALTOSE TRANSPORT SYSTEM PERMEASE-RELATED"/>
    <property type="match status" value="1"/>
</dbReference>
<dbReference type="GO" id="GO:0005886">
    <property type="term" value="C:plasma membrane"/>
    <property type="evidence" value="ECO:0007669"/>
    <property type="project" value="UniProtKB-SubCell"/>
</dbReference>
<feature type="transmembrane region" description="Helical" evidence="7">
    <location>
        <begin position="92"/>
        <end position="116"/>
    </location>
</feature>
<comment type="subcellular location">
    <subcellularLocation>
        <location evidence="1 7">Cell membrane</location>
        <topology evidence="1 7">Multi-pass membrane protein</topology>
    </subcellularLocation>
</comment>
<reference evidence="9 10" key="1">
    <citation type="submission" date="2019-07" db="EMBL/GenBank/DDBJ databases">
        <title>Whole genome shotgun sequence of Actinotalea fermentans NBRC 105374.</title>
        <authorList>
            <person name="Hosoyama A."/>
            <person name="Uohara A."/>
            <person name="Ohji S."/>
            <person name="Ichikawa N."/>
        </authorList>
    </citation>
    <scope>NUCLEOTIDE SEQUENCE [LARGE SCALE GENOMIC DNA]</scope>
    <source>
        <strain evidence="9 10">NBRC 105374</strain>
    </source>
</reference>
<evidence type="ECO:0000256" key="7">
    <source>
        <dbReference type="RuleBase" id="RU363032"/>
    </source>
</evidence>
<feature type="domain" description="ABC transmembrane type-1" evidence="8">
    <location>
        <begin position="93"/>
        <end position="284"/>
    </location>
</feature>
<evidence type="ECO:0000256" key="4">
    <source>
        <dbReference type="ARBA" id="ARBA00022692"/>
    </source>
</evidence>
<feature type="transmembrane region" description="Helical" evidence="7">
    <location>
        <begin position="266"/>
        <end position="284"/>
    </location>
</feature>
<keyword evidence="6 7" id="KW-0472">Membrane</keyword>
<dbReference type="InterPro" id="IPR050901">
    <property type="entry name" value="BP-dep_ABC_trans_perm"/>
</dbReference>
<evidence type="ECO:0000256" key="1">
    <source>
        <dbReference type="ARBA" id="ARBA00004651"/>
    </source>
</evidence>
<dbReference type="CDD" id="cd06261">
    <property type="entry name" value="TM_PBP2"/>
    <property type="match status" value="1"/>
</dbReference>
<evidence type="ECO:0000256" key="2">
    <source>
        <dbReference type="ARBA" id="ARBA00022448"/>
    </source>
</evidence>
<keyword evidence="4 7" id="KW-0812">Transmembrane</keyword>
<evidence type="ECO:0000256" key="3">
    <source>
        <dbReference type="ARBA" id="ARBA00022475"/>
    </source>
</evidence>
<dbReference type="OrthoDB" id="3569827at2"/>
<dbReference type="RefSeq" id="WP_146820091.1">
    <property type="nucleotide sequence ID" value="NZ_BJYK01000014.1"/>
</dbReference>
<dbReference type="EMBL" id="BJYK01000014">
    <property type="protein sequence ID" value="GEN81628.1"/>
    <property type="molecule type" value="Genomic_DNA"/>
</dbReference>
<dbReference type="InterPro" id="IPR000515">
    <property type="entry name" value="MetI-like"/>
</dbReference>
<evidence type="ECO:0000313" key="9">
    <source>
        <dbReference type="EMBL" id="GEN81628.1"/>
    </source>
</evidence>
<gene>
    <name evidence="9" type="ORF">AFE02nite_33620</name>
</gene>